<evidence type="ECO:0000259" key="15">
    <source>
        <dbReference type="SMART" id="SM00936"/>
    </source>
</evidence>
<comment type="similarity">
    <text evidence="3 13">Belongs to the peptidase S11 family.</text>
</comment>
<evidence type="ECO:0000256" key="7">
    <source>
        <dbReference type="ARBA" id="ARBA00022729"/>
    </source>
</evidence>
<comment type="caution">
    <text evidence="16">The sequence shown here is derived from an EMBL/GenBank/DDBJ whole genome shotgun (WGS) entry which is preliminary data.</text>
</comment>
<feature type="chain" id="PRO_5045300946" description="serine-type D-Ala-D-Ala carboxypeptidase" evidence="14">
    <location>
        <begin position="18"/>
        <end position="414"/>
    </location>
</feature>
<dbReference type="Gene3D" id="2.60.410.10">
    <property type="entry name" value="D-Ala-D-Ala carboxypeptidase, C-terminal domain"/>
    <property type="match status" value="1"/>
</dbReference>
<dbReference type="InterPro" id="IPR018044">
    <property type="entry name" value="Peptidase_S11"/>
</dbReference>
<sequence length="414" mass="45358">MAVWLVVLSLGSTGAHAAGTPGGEWVDNSLGLNVSSAILMAADTGQVLYEVNADAPRPPASMTKLMTEYIVLEEISNKRLSWDTVVTVSEEAASTPADGSQIYLAQGDQHTVKDLYIAMAVGSANDATIALADHISGTEQKFVEKMNETAKEMGLTSAHFTSATGLLDTTVISARDMATLARNILTKHPEFLEYSKIQQYKFRERDEDPMINYNWMLESNSSIQNFKQYAYQGVDGMKTGYISKAGYTFTGTVMRDGVRYISVVMNTESMGARFTETAKLYNYAFSTFEEKVAVPAKSVVESVEKVKLKKGVKTTVPVVTDADVSFYVKKGAEPKIELTAKQIPGEDELVAPIEAGQKIGTVTYTYTDEEGKKTEQTVNLVAAEPVEKAGWFRLTFRSIGNFFSDLFNGILDLF</sequence>
<evidence type="ECO:0000256" key="11">
    <source>
        <dbReference type="ARBA" id="ARBA00023316"/>
    </source>
</evidence>
<comment type="catalytic activity">
    <reaction evidence="12">
        <text>Preferential cleavage: (Ac)2-L-Lys-D-Ala-|-D-Ala. Also transpeptidation of peptidyl-alanyl moieties that are N-acyl substituents of D-alanine.</text>
        <dbReference type="EC" id="3.4.16.4"/>
    </reaction>
</comment>
<dbReference type="SUPFAM" id="SSF69189">
    <property type="entry name" value="Penicillin-binding protein associated domain"/>
    <property type="match status" value="1"/>
</dbReference>
<evidence type="ECO:0000256" key="4">
    <source>
        <dbReference type="ARBA" id="ARBA00012448"/>
    </source>
</evidence>
<dbReference type="EMBL" id="JBHUMY010000039">
    <property type="protein sequence ID" value="MFD2663219.1"/>
    <property type="molecule type" value="Genomic_DNA"/>
</dbReference>
<keyword evidence="7 14" id="KW-0732">Signal</keyword>
<reference evidence="17" key="1">
    <citation type="journal article" date="2019" name="Int. J. Syst. Evol. Microbiol.">
        <title>The Global Catalogue of Microorganisms (GCM) 10K type strain sequencing project: providing services to taxonomists for standard genome sequencing and annotation.</title>
        <authorList>
            <consortium name="The Broad Institute Genomics Platform"/>
            <consortium name="The Broad Institute Genome Sequencing Center for Infectious Disease"/>
            <person name="Wu L."/>
            <person name="Ma J."/>
        </authorList>
    </citation>
    <scope>NUCLEOTIDE SEQUENCE [LARGE SCALE GENOMIC DNA]</scope>
    <source>
        <strain evidence="17">TISTR 1827</strain>
    </source>
</reference>
<evidence type="ECO:0000256" key="9">
    <source>
        <dbReference type="ARBA" id="ARBA00022960"/>
    </source>
</evidence>
<keyword evidence="9" id="KW-0133">Cell shape</keyword>
<comment type="pathway">
    <text evidence="2">Cell wall biogenesis; peptidoglycan biosynthesis.</text>
</comment>
<feature type="domain" description="Peptidase S11 D-Ala-D-Ala carboxypeptidase A C-terminal" evidence="15">
    <location>
        <begin position="288"/>
        <end position="388"/>
    </location>
</feature>
<evidence type="ECO:0000256" key="3">
    <source>
        <dbReference type="ARBA" id="ARBA00007164"/>
    </source>
</evidence>
<evidence type="ECO:0000256" key="2">
    <source>
        <dbReference type="ARBA" id="ARBA00004752"/>
    </source>
</evidence>
<accession>A0ABW5R394</accession>
<evidence type="ECO:0000256" key="10">
    <source>
        <dbReference type="ARBA" id="ARBA00022984"/>
    </source>
</evidence>
<evidence type="ECO:0000256" key="12">
    <source>
        <dbReference type="ARBA" id="ARBA00034000"/>
    </source>
</evidence>
<keyword evidence="10" id="KW-0573">Peptidoglycan synthesis</keyword>
<evidence type="ECO:0000313" key="16">
    <source>
        <dbReference type="EMBL" id="MFD2663219.1"/>
    </source>
</evidence>
<feature type="signal peptide" evidence="14">
    <location>
        <begin position="1"/>
        <end position="17"/>
    </location>
</feature>
<keyword evidence="6" id="KW-0645">Protease</keyword>
<dbReference type="PANTHER" id="PTHR21581">
    <property type="entry name" value="D-ALANYL-D-ALANINE CARBOXYPEPTIDASE"/>
    <property type="match status" value="1"/>
</dbReference>
<protein>
    <recommendedName>
        <fullName evidence="4">serine-type D-Ala-D-Ala carboxypeptidase</fullName>
        <ecNumber evidence="4">3.4.16.4</ecNumber>
    </recommendedName>
</protein>
<name>A0ABW5R394_9BACL</name>
<gene>
    <name evidence="16" type="ORF">ACFSW5_23530</name>
</gene>
<dbReference type="EC" id="3.4.16.4" evidence="4"/>
<dbReference type="PANTHER" id="PTHR21581:SF11">
    <property type="entry name" value="D-ALANYL-D-ALANINE CARBOXYPEPTIDASE DACA"/>
    <property type="match status" value="1"/>
</dbReference>
<dbReference type="Proteomes" id="UP001597493">
    <property type="component" value="Unassembled WGS sequence"/>
</dbReference>
<dbReference type="SMART" id="SM00936">
    <property type="entry name" value="PBP5_C"/>
    <property type="match status" value="1"/>
</dbReference>
<dbReference type="SUPFAM" id="SSF56601">
    <property type="entry name" value="beta-lactamase/transpeptidase-like"/>
    <property type="match status" value="1"/>
</dbReference>
<dbReference type="InterPro" id="IPR037167">
    <property type="entry name" value="Peptidase_S11_C_sf"/>
</dbReference>
<keyword evidence="11" id="KW-0961">Cell wall biogenesis/degradation</keyword>
<evidence type="ECO:0000256" key="5">
    <source>
        <dbReference type="ARBA" id="ARBA00022645"/>
    </source>
</evidence>
<comment type="function">
    <text evidence="1">Removes C-terminal D-alanyl residues from sugar-peptide cell wall precursors.</text>
</comment>
<evidence type="ECO:0000256" key="1">
    <source>
        <dbReference type="ARBA" id="ARBA00003217"/>
    </source>
</evidence>
<evidence type="ECO:0000256" key="14">
    <source>
        <dbReference type="SAM" id="SignalP"/>
    </source>
</evidence>
<dbReference type="PRINTS" id="PR00725">
    <property type="entry name" value="DADACBPTASE1"/>
</dbReference>
<dbReference type="InterPro" id="IPR012338">
    <property type="entry name" value="Beta-lactam/transpept-like"/>
</dbReference>
<evidence type="ECO:0000313" key="17">
    <source>
        <dbReference type="Proteomes" id="UP001597493"/>
    </source>
</evidence>
<evidence type="ECO:0000256" key="6">
    <source>
        <dbReference type="ARBA" id="ARBA00022670"/>
    </source>
</evidence>
<keyword evidence="8 16" id="KW-0378">Hydrolase</keyword>
<dbReference type="InterPro" id="IPR001967">
    <property type="entry name" value="Peptidase_S11_N"/>
</dbReference>
<dbReference type="InterPro" id="IPR012907">
    <property type="entry name" value="Peptidase_S11_C"/>
</dbReference>
<dbReference type="Pfam" id="PF07943">
    <property type="entry name" value="PBP5_C"/>
    <property type="match status" value="1"/>
</dbReference>
<dbReference type="GO" id="GO:0004180">
    <property type="term" value="F:carboxypeptidase activity"/>
    <property type="evidence" value="ECO:0007669"/>
    <property type="project" value="UniProtKB-KW"/>
</dbReference>
<evidence type="ECO:0000256" key="13">
    <source>
        <dbReference type="RuleBase" id="RU004016"/>
    </source>
</evidence>
<keyword evidence="5 16" id="KW-0121">Carboxypeptidase</keyword>
<proteinExistence type="inferred from homology"/>
<dbReference type="RefSeq" id="WP_379278837.1">
    <property type="nucleotide sequence ID" value="NZ_JBHUGT010000043.1"/>
</dbReference>
<dbReference type="Pfam" id="PF00768">
    <property type="entry name" value="Peptidase_S11"/>
    <property type="match status" value="1"/>
</dbReference>
<evidence type="ECO:0000256" key="8">
    <source>
        <dbReference type="ARBA" id="ARBA00022801"/>
    </source>
</evidence>
<dbReference type="Gene3D" id="3.40.710.10">
    <property type="entry name" value="DD-peptidase/beta-lactamase superfamily"/>
    <property type="match status" value="1"/>
</dbReference>
<keyword evidence="17" id="KW-1185">Reference proteome</keyword>
<organism evidence="16 17">
    <name type="scientific">Paenibacillus thailandensis</name>
    <dbReference type="NCBI Taxonomy" id="393250"/>
    <lineage>
        <taxon>Bacteria</taxon>
        <taxon>Bacillati</taxon>
        <taxon>Bacillota</taxon>
        <taxon>Bacilli</taxon>
        <taxon>Bacillales</taxon>
        <taxon>Paenibacillaceae</taxon>
        <taxon>Paenibacillus</taxon>
    </lineage>
</organism>
<dbReference type="InterPro" id="IPR015956">
    <property type="entry name" value="Peniciliin-bd_prot_C_sf"/>
</dbReference>